<name>A0A9W6PLQ7_9ACTN</name>
<feature type="compositionally biased region" description="Low complexity" evidence="1">
    <location>
        <begin position="1"/>
        <end position="14"/>
    </location>
</feature>
<organism evidence="2 3">
    <name type="scientific">Kitasatospora phosalacinea</name>
    <dbReference type="NCBI Taxonomy" id="2065"/>
    <lineage>
        <taxon>Bacteria</taxon>
        <taxon>Bacillati</taxon>
        <taxon>Actinomycetota</taxon>
        <taxon>Actinomycetes</taxon>
        <taxon>Kitasatosporales</taxon>
        <taxon>Streptomycetaceae</taxon>
        <taxon>Kitasatospora</taxon>
    </lineage>
</organism>
<proteinExistence type="predicted"/>
<dbReference type="Proteomes" id="UP001165143">
    <property type="component" value="Unassembled WGS sequence"/>
</dbReference>
<comment type="caution">
    <text evidence="2">The sequence shown here is derived from an EMBL/GenBank/DDBJ whole genome shotgun (WGS) entry which is preliminary data.</text>
</comment>
<evidence type="ECO:0000313" key="3">
    <source>
        <dbReference type="Proteomes" id="UP001165143"/>
    </source>
</evidence>
<protein>
    <submittedName>
        <fullName evidence="2">Uncharacterized protein</fullName>
    </submittedName>
</protein>
<feature type="region of interest" description="Disordered" evidence="1">
    <location>
        <begin position="1"/>
        <end position="135"/>
    </location>
</feature>
<evidence type="ECO:0000313" key="2">
    <source>
        <dbReference type="EMBL" id="GLW57366.1"/>
    </source>
</evidence>
<reference evidence="2" key="1">
    <citation type="submission" date="2023-02" db="EMBL/GenBank/DDBJ databases">
        <title>Kitasatospora phosalacinea NBRC 14362.</title>
        <authorList>
            <person name="Ichikawa N."/>
            <person name="Sato H."/>
            <person name="Tonouchi N."/>
        </authorList>
    </citation>
    <scope>NUCLEOTIDE SEQUENCE</scope>
    <source>
        <strain evidence="2">NBRC 14362</strain>
    </source>
</reference>
<feature type="compositionally biased region" description="Polar residues" evidence="1">
    <location>
        <begin position="32"/>
        <end position="53"/>
    </location>
</feature>
<feature type="compositionally biased region" description="Pro residues" evidence="1">
    <location>
        <begin position="101"/>
        <end position="110"/>
    </location>
</feature>
<dbReference type="AlphaFoldDB" id="A0A9W6PLQ7"/>
<accession>A0A9W6PLQ7</accession>
<sequence>MPSANSSPSTSTEAESAKAYGASRRGAGCGDSRTSGRNRAPVSASTASRNSIGADSLPVPPPCADCPPTAAMTGSLGGADPQSEHFRTSGVPKTRKTTGPWTPPRRPPPEVSVLPGRATRPDGSAPAPCEDVTRE</sequence>
<gene>
    <name evidence="2" type="ORF">Kpho01_53770</name>
</gene>
<dbReference type="EMBL" id="BSRX01000037">
    <property type="protein sequence ID" value="GLW57366.1"/>
    <property type="molecule type" value="Genomic_DNA"/>
</dbReference>
<evidence type="ECO:0000256" key="1">
    <source>
        <dbReference type="SAM" id="MobiDB-lite"/>
    </source>
</evidence>